<dbReference type="GO" id="GO:0001046">
    <property type="term" value="F:core promoter sequence-specific DNA binding"/>
    <property type="evidence" value="ECO:0007669"/>
    <property type="project" value="TreeGrafter"/>
</dbReference>
<dbReference type="OMA" id="TMSTSHI"/>
<dbReference type="PANTHER" id="PTHR10252:SF5">
    <property type="entry name" value="DR1-ASSOCIATED COREPRESSOR"/>
    <property type="match status" value="1"/>
</dbReference>
<reference evidence="15" key="2">
    <citation type="submission" date="2015-02" db="UniProtKB">
        <authorList>
            <consortium name="EnsemblMetazoa"/>
        </authorList>
    </citation>
    <scope>IDENTIFICATION</scope>
</reference>
<dbReference type="SUPFAM" id="SSF47113">
    <property type="entry name" value="Histone-fold"/>
    <property type="match status" value="1"/>
</dbReference>
<dbReference type="GO" id="GO:0000122">
    <property type="term" value="P:negative regulation of transcription by RNA polymerase II"/>
    <property type="evidence" value="ECO:0007669"/>
    <property type="project" value="UniProtKB-ARBA"/>
</dbReference>
<dbReference type="GO" id="GO:0046982">
    <property type="term" value="F:protein heterodimerization activity"/>
    <property type="evidence" value="ECO:0007669"/>
    <property type="project" value="InterPro"/>
</dbReference>
<evidence type="ECO:0000256" key="12">
    <source>
        <dbReference type="ARBA" id="ARBA00078501"/>
    </source>
</evidence>
<keyword evidence="2" id="KW-0678">Repressor</keyword>
<keyword evidence="7" id="KW-0539">Nucleus</keyword>
<evidence type="ECO:0000256" key="2">
    <source>
        <dbReference type="ARBA" id="ARBA00022491"/>
    </source>
</evidence>
<dbReference type="FunFam" id="1.10.20.10:FF:000032">
    <property type="entry name" value="dr1-associated corepressor isoform X1"/>
    <property type="match status" value="1"/>
</dbReference>
<dbReference type="Pfam" id="PF00808">
    <property type="entry name" value="CBFD_NFYB_HMF"/>
    <property type="match status" value="1"/>
</dbReference>
<dbReference type="GO" id="GO:0017054">
    <property type="term" value="C:negative cofactor 2 complex"/>
    <property type="evidence" value="ECO:0007669"/>
    <property type="project" value="TreeGrafter"/>
</dbReference>
<dbReference type="CDD" id="cd22906">
    <property type="entry name" value="HFD_DRAP1"/>
    <property type="match status" value="1"/>
</dbReference>
<dbReference type="STRING" id="126957.T1IQP6"/>
<accession>T1IQP6</accession>
<dbReference type="EnsemblMetazoa" id="SMAR003368-RA">
    <property type="protein sequence ID" value="SMAR003368-PA"/>
    <property type="gene ID" value="SMAR003368"/>
</dbReference>
<reference evidence="16" key="1">
    <citation type="submission" date="2011-05" db="EMBL/GenBank/DDBJ databases">
        <authorList>
            <person name="Richards S.R."/>
            <person name="Qu J."/>
            <person name="Jiang H."/>
            <person name="Jhangiani S.N."/>
            <person name="Agravi P."/>
            <person name="Goodspeed R."/>
            <person name="Gross S."/>
            <person name="Mandapat C."/>
            <person name="Jackson L."/>
            <person name="Mathew T."/>
            <person name="Pu L."/>
            <person name="Thornton R."/>
            <person name="Saada N."/>
            <person name="Wilczek-Boney K.B."/>
            <person name="Lee S."/>
            <person name="Kovar C."/>
            <person name="Wu Y."/>
            <person name="Scherer S.E."/>
            <person name="Worley K.C."/>
            <person name="Muzny D.M."/>
            <person name="Gibbs R."/>
        </authorList>
    </citation>
    <scope>NUCLEOTIDE SEQUENCE</scope>
    <source>
        <strain evidence="16">Brora</strain>
    </source>
</reference>
<evidence type="ECO:0000256" key="11">
    <source>
        <dbReference type="ARBA" id="ARBA00077179"/>
    </source>
</evidence>
<feature type="compositionally biased region" description="Polar residues" evidence="13">
    <location>
        <begin position="99"/>
        <end position="112"/>
    </location>
</feature>
<feature type="compositionally biased region" description="Acidic residues" evidence="13">
    <location>
        <begin position="151"/>
        <end position="165"/>
    </location>
</feature>
<evidence type="ECO:0000256" key="8">
    <source>
        <dbReference type="ARBA" id="ARBA00061393"/>
    </source>
</evidence>
<dbReference type="InterPro" id="IPR050568">
    <property type="entry name" value="Transcr_DNA_Rep_Reg"/>
</dbReference>
<evidence type="ECO:0000256" key="10">
    <source>
        <dbReference type="ARBA" id="ARBA00072760"/>
    </source>
</evidence>
<organism evidence="15 16">
    <name type="scientific">Strigamia maritima</name>
    <name type="common">European centipede</name>
    <name type="synonym">Geophilus maritimus</name>
    <dbReference type="NCBI Taxonomy" id="126957"/>
    <lineage>
        <taxon>Eukaryota</taxon>
        <taxon>Metazoa</taxon>
        <taxon>Ecdysozoa</taxon>
        <taxon>Arthropoda</taxon>
        <taxon>Myriapoda</taxon>
        <taxon>Chilopoda</taxon>
        <taxon>Pleurostigmophora</taxon>
        <taxon>Geophilomorpha</taxon>
        <taxon>Linotaeniidae</taxon>
        <taxon>Strigamia</taxon>
    </lineage>
</organism>
<feature type="region of interest" description="Disordered" evidence="13">
    <location>
        <begin position="180"/>
        <end position="199"/>
    </location>
</feature>
<evidence type="ECO:0000256" key="5">
    <source>
        <dbReference type="ARBA" id="ARBA00023125"/>
    </source>
</evidence>
<dbReference type="HOGENOM" id="CLU_045277_10_0_1"/>
<dbReference type="PANTHER" id="PTHR10252">
    <property type="entry name" value="HISTONE-LIKE TRANSCRIPTION FACTOR CCAAT-RELATED"/>
    <property type="match status" value="1"/>
</dbReference>
<keyword evidence="6" id="KW-0804">Transcription</keyword>
<evidence type="ECO:0000256" key="1">
    <source>
        <dbReference type="ARBA" id="ARBA00004123"/>
    </source>
</evidence>
<feature type="region of interest" description="Disordered" evidence="13">
    <location>
        <begin position="96"/>
        <end position="175"/>
    </location>
</feature>
<evidence type="ECO:0000259" key="14">
    <source>
        <dbReference type="Pfam" id="PF00808"/>
    </source>
</evidence>
<name>T1IQP6_STRMM</name>
<dbReference type="InterPro" id="IPR009072">
    <property type="entry name" value="Histone-fold"/>
</dbReference>
<keyword evidence="5" id="KW-0238">DNA-binding</keyword>
<dbReference type="Proteomes" id="UP000014500">
    <property type="component" value="Unassembled WGS sequence"/>
</dbReference>
<dbReference type="InterPro" id="IPR003958">
    <property type="entry name" value="CBFA_NFYB_domain"/>
</dbReference>
<dbReference type="Gene3D" id="1.10.20.10">
    <property type="entry name" value="Histone, subunit A"/>
    <property type="match status" value="1"/>
</dbReference>
<evidence type="ECO:0000313" key="16">
    <source>
        <dbReference type="Proteomes" id="UP000014500"/>
    </source>
</evidence>
<keyword evidence="4" id="KW-0805">Transcription regulation</keyword>
<evidence type="ECO:0000256" key="7">
    <source>
        <dbReference type="ARBA" id="ARBA00023242"/>
    </source>
</evidence>
<dbReference type="AlphaFoldDB" id="T1IQP6"/>
<evidence type="ECO:0000313" key="15">
    <source>
        <dbReference type="EnsemblMetazoa" id="SMAR003368-PA"/>
    </source>
</evidence>
<evidence type="ECO:0000256" key="4">
    <source>
        <dbReference type="ARBA" id="ARBA00023015"/>
    </source>
</evidence>
<comment type="similarity">
    <text evidence="8">Belongs to the NC2 alpha/DRAP1 family.</text>
</comment>
<proteinExistence type="inferred from homology"/>
<evidence type="ECO:0000256" key="13">
    <source>
        <dbReference type="SAM" id="MobiDB-lite"/>
    </source>
</evidence>
<feature type="domain" description="Transcription factor CBF/NF-Y/archaeal histone" evidence="14">
    <location>
        <begin position="10"/>
        <end position="73"/>
    </location>
</feature>
<evidence type="ECO:0000256" key="3">
    <source>
        <dbReference type="ARBA" id="ARBA00022553"/>
    </source>
</evidence>
<sequence length="219" mass="24148">MPSKKKKYNARFPPARIKKIMQTDDEVGKVAAPVPFPPRALELFVESLINKANEYTQLRNAKTLSTSHLKQCILAENKFDFLKDLVETIPDIQIEDDTSNSSVTSPAGTVTPLSGELIKGTLTKTKKQKRRKRTKQKDINDDPGPSCSGAEETESSQEEEEEEEIANNVSVQLPMAVDPVRSTNNTLGSIPPNIPASLPAVPIVPISMLNQDDDEDYDS</sequence>
<dbReference type="EMBL" id="JH431312">
    <property type="status" value="NOT_ANNOTATED_CDS"/>
    <property type="molecule type" value="Genomic_DNA"/>
</dbReference>
<keyword evidence="3" id="KW-0597">Phosphoprotein</keyword>
<dbReference type="GO" id="GO:0016251">
    <property type="term" value="F:RNA polymerase II general transcription initiation factor activity"/>
    <property type="evidence" value="ECO:0007669"/>
    <property type="project" value="TreeGrafter"/>
</dbReference>
<comment type="subcellular location">
    <subcellularLocation>
        <location evidence="1">Nucleus</location>
    </subcellularLocation>
</comment>
<comment type="subunit">
    <text evidence="9">Heterodimer with DR1. Binds BTAF1.</text>
</comment>
<dbReference type="eggNOG" id="KOG1659">
    <property type="taxonomic scope" value="Eukaryota"/>
</dbReference>
<protein>
    <recommendedName>
        <fullName evidence="10">Dr1-associated corepressor</fullName>
    </recommendedName>
    <alternativeName>
        <fullName evidence="11">Dr1-associated protein 1</fullName>
    </alternativeName>
    <alternativeName>
        <fullName evidence="12">Negative cofactor 2-alpha</fullName>
    </alternativeName>
</protein>
<feature type="compositionally biased region" description="Basic residues" evidence="13">
    <location>
        <begin position="124"/>
        <end position="135"/>
    </location>
</feature>
<dbReference type="PhylomeDB" id="T1IQP6"/>
<evidence type="ECO:0000256" key="9">
    <source>
        <dbReference type="ARBA" id="ARBA00066085"/>
    </source>
</evidence>
<keyword evidence="16" id="KW-1185">Reference proteome</keyword>
<evidence type="ECO:0000256" key="6">
    <source>
        <dbReference type="ARBA" id="ARBA00023163"/>
    </source>
</evidence>